<protein>
    <recommendedName>
        <fullName evidence="9">Oxaloacetate decarboxylase, gamma chain</fullName>
    </recommendedName>
</protein>
<evidence type="ECO:0000313" key="7">
    <source>
        <dbReference type="EMBL" id="EHL12732.1"/>
    </source>
</evidence>
<keyword evidence="8" id="KW-1185">Reference proteome</keyword>
<proteinExistence type="predicted"/>
<dbReference type="RefSeq" id="WP_009534155.1">
    <property type="nucleotide sequence ID" value="NZ_KE148312.1"/>
</dbReference>
<dbReference type="GO" id="GO:0015081">
    <property type="term" value="F:sodium ion transmembrane transporter activity"/>
    <property type="evidence" value="ECO:0007669"/>
    <property type="project" value="InterPro"/>
</dbReference>
<dbReference type="AlphaFoldDB" id="G9WLS7"/>
<evidence type="ECO:0000256" key="6">
    <source>
        <dbReference type="SAM" id="Phobius"/>
    </source>
</evidence>
<evidence type="ECO:0000313" key="8">
    <source>
        <dbReference type="Proteomes" id="UP000018461"/>
    </source>
</evidence>
<sequence length="271" mass="31359">MKKIKRLFFLLAIMLLSLFLFSCRKKKVETTLSLTEEERSGLTQMMTDYFLEVEGEDEQELEDSINQAYKAKEEVLYNALTNFKNNKKDLGKFQKVENVEVTTEDDSYVINLHAGFEKRELIFHAVIPDGYYQFTELSFNPVYTMQEKLLSAFQNMIVGMGTVFAVLIFIAWIISLFDQVHKWEVRRAEAKKEKDRQALELKKEEKLSTAVETKSIPAVLEKEEGISEELLSIILMAAVKAYEEDLGRKNPFSGARTLENGLIVRSVKRRK</sequence>
<evidence type="ECO:0000256" key="5">
    <source>
        <dbReference type="ARBA" id="ARBA00023136"/>
    </source>
</evidence>
<dbReference type="InterPro" id="IPR005899">
    <property type="entry name" value="Na_pump_deCOase"/>
</dbReference>
<keyword evidence="5 6" id="KW-0472">Membrane</keyword>
<comment type="subcellular location">
    <subcellularLocation>
        <location evidence="1">Cell membrane</location>
    </subcellularLocation>
</comment>
<dbReference type="GO" id="GO:0036376">
    <property type="term" value="P:sodium ion export across plasma membrane"/>
    <property type="evidence" value="ECO:0007669"/>
    <property type="project" value="InterPro"/>
</dbReference>
<organism evidence="7 8">
    <name type="scientific">Oribacterium parvum ACB1</name>
    <dbReference type="NCBI Taxonomy" id="796943"/>
    <lineage>
        <taxon>Bacteria</taxon>
        <taxon>Bacillati</taxon>
        <taxon>Bacillota</taxon>
        <taxon>Clostridia</taxon>
        <taxon>Lachnospirales</taxon>
        <taxon>Lachnospiraceae</taxon>
        <taxon>Oribacterium</taxon>
    </lineage>
</organism>
<dbReference type="HOGENOM" id="CLU_083271_0_0_9"/>
<dbReference type="EMBL" id="AFZC02000003">
    <property type="protein sequence ID" value="EHL12732.1"/>
    <property type="molecule type" value="Genomic_DNA"/>
</dbReference>
<dbReference type="PROSITE" id="PS51257">
    <property type="entry name" value="PROKAR_LIPOPROTEIN"/>
    <property type="match status" value="1"/>
</dbReference>
<dbReference type="Proteomes" id="UP000018461">
    <property type="component" value="Unassembled WGS sequence"/>
</dbReference>
<evidence type="ECO:0000256" key="4">
    <source>
        <dbReference type="ARBA" id="ARBA00022989"/>
    </source>
</evidence>
<evidence type="ECO:0000256" key="2">
    <source>
        <dbReference type="ARBA" id="ARBA00022475"/>
    </source>
</evidence>
<evidence type="ECO:0000256" key="1">
    <source>
        <dbReference type="ARBA" id="ARBA00004236"/>
    </source>
</evidence>
<reference evidence="7" key="1">
    <citation type="submission" date="2011-08" db="EMBL/GenBank/DDBJ databases">
        <authorList>
            <consortium name="The Broad Institute Genome Sequencing Platform"/>
            <person name="Earl A."/>
            <person name="Ward D."/>
            <person name="Feldgarden M."/>
            <person name="Gevers D."/>
            <person name="Sizova M."/>
            <person name="Hazen A."/>
            <person name="Epstein S."/>
            <person name="Young S.K."/>
            <person name="Zeng Q."/>
            <person name="Gargeya S."/>
            <person name="Fitzgerald M."/>
            <person name="Haas B."/>
            <person name="Abouelleil A."/>
            <person name="Alvarado L."/>
            <person name="Arachchi H.M."/>
            <person name="Berlin A."/>
            <person name="Brown A."/>
            <person name="Chapman S.B."/>
            <person name="Chen Z."/>
            <person name="Dunbar C."/>
            <person name="Freedman E."/>
            <person name="Gearin G."/>
            <person name="Gellesch M."/>
            <person name="Goldberg J."/>
            <person name="Griggs A."/>
            <person name="Gujja S."/>
            <person name="Heiman D."/>
            <person name="Howarth C."/>
            <person name="Larson L."/>
            <person name="Lui A."/>
            <person name="MacDonald P.J.P."/>
            <person name="Montmayeur A."/>
            <person name="Murphy C."/>
            <person name="Neiman D."/>
            <person name="Pearson M."/>
            <person name="Priest M."/>
            <person name="Roberts A."/>
            <person name="Saif S."/>
            <person name="Shea T."/>
            <person name="Shenoy N."/>
            <person name="Sisk P."/>
            <person name="Stolte C."/>
            <person name="Sykes S."/>
            <person name="Wortman J."/>
            <person name="Nusbaum C."/>
            <person name="Birren B."/>
        </authorList>
    </citation>
    <scope>NUCLEOTIDE SEQUENCE</scope>
    <source>
        <strain evidence="7">ACB1</strain>
    </source>
</reference>
<evidence type="ECO:0000256" key="3">
    <source>
        <dbReference type="ARBA" id="ARBA00022692"/>
    </source>
</evidence>
<dbReference type="GO" id="GO:0005886">
    <property type="term" value="C:plasma membrane"/>
    <property type="evidence" value="ECO:0007669"/>
    <property type="project" value="UniProtKB-SubCell"/>
</dbReference>
<accession>G9WLS7</accession>
<keyword evidence="2" id="KW-1003">Cell membrane</keyword>
<keyword evidence="3 6" id="KW-0812">Transmembrane</keyword>
<evidence type="ECO:0008006" key="9">
    <source>
        <dbReference type="Google" id="ProtNLM"/>
    </source>
</evidence>
<comment type="caution">
    <text evidence="7">The sequence shown here is derived from an EMBL/GenBank/DDBJ whole genome shotgun (WGS) entry which is preliminary data.</text>
</comment>
<reference evidence="7" key="2">
    <citation type="submission" date="2013-03" db="EMBL/GenBank/DDBJ databases">
        <title>The Genome Sequence of Oribacterium sp. ACB1.</title>
        <authorList>
            <consortium name="The Broad Institute Genomics Platform"/>
            <consortium name="The Broad Institute Genome Sequencing Center for Infectious Disease"/>
            <person name="Earl A."/>
            <person name="Ward D."/>
            <person name="Feldgarden M."/>
            <person name="Gevers D."/>
            <person name="Sizova M."/>
            <person name="Hazen A."/>
            <person name="Epstein S."/>
            <person name="Walker B."/>
            <person name="Young S."/>
            <person name="Zeng Q."/>
            <person name="Gargeya S."/>
            <person name="Fitzgerald M."/>
            <person name="Haas B."/>
            <person name="Abouelleil A."/>
            <person name="Allen A.W."/>
            <person name="Alvarado L."/>
            <person name="Arachchi H.M."/>
            <person name="Berlin A.M."/>
            <person name="Chapman S.B."/>
            <person name="Gainer-Dewar J."/>
            <person name="Goldberg J."/>
            <person name="Griggs A."/>
            <person name="Gujja S."/>
            <person name="Hansen M."/>
            <person name="Howarth C."/>
            <person name="Imamovic A."/>
            <person name="Ireland A."/>
            <person name="Larimer J."/>
            <person name="McCowan C."/>
            <person name="Murphy C."/>
            <person name="Pearson M."/>
            <person name="Poon T.W."/>
            <person name="Priest M."/>
            <person name="Roberts A."/>
            <person name="Saif S."/>
            <person name="Shea T."/>
            <person name="Sisk P."/>
            <person name="Sykes S."/>
            <person name="Wortman J."/>
            <person name="Nusbaum C."/>
            <person name="Birren B."/>
        </authorList>
    </citation>
    <scope>NUCLEOTIDE SEQUENCE [LARGE SCALE GENOMIC DNA]</scope>
    <source>
        <strain evidence="7">ACB1</strain>
    </source>
</reference>
<dbReference type="STRING" id="796943.HMPREF9625_00286"/>
<feature type="transmembrane region" description="Helical" evidence="6">
    <location>
        <begin position="156"/>
        <end position="177"/>
    </location>
</feature>
<dbReference type="PATRIC" id="fig|796943.3.peg.675"/>
<keyword evidence="4 6" id="KW-1133">Transmembrane helix</keyword>
<dbReference type="Pfam" id="PF04277">
    <property type="entry name" value="OAD_gamma"/>
    <property type="match status" value="1"/>
</dbReference>
<name>G9WLS7_9FIRM</name>
<gene>
    <name evidence="7" type="ORF">HMPREF9625_00286</name>
</gene>